<dbReference type="SUPFAM" id="SSF54593">
    <property type="entry name" value="Glyoxalase/Bleomycin resistance protein/Dihydroxybiphenyl dioxygenase"/>
    <property type="match status" value="1"/>
</dbReference>
<proteinExistence type="predicted"/>
<evidence type="ECO:0000313" key="3">
    <source>
        <dbReference type="Proteomes" id="UP001596108"/>
    </source>
</evidence>
<dbReference type="EMBL" id="JBHSNC010000042">
    <property type="protein sequence ID" value="MFC5530465.1"/>
    <property type="molecule type" value="Genomic_DNA"/>
</dbReference>
<dbReference type="CDD" id="cd06588">
    <property type="entry name" value="PhnB_like"/>
    <property type="match status" value="1"/>
</dbReference>
<gene>
    <name evidence="2" type="ORF">ACFPQ4_13595</name>
</gene>
<dbReference type="Pfam" id="PF00903">
    <property type="entry name" value="Glyoxalase"/>
    <property type="match status" value="1"/>
</dbReference>
<keyword evidence="3" id="KW-1185">Reference proteome</keyword>
<evidence type="ECO:0000313" key="2">
    <source>
        <dbReference type="EMBL" id="MFC5530465.1"/>
    </source>
</evidence>
<reference evidence="3" key="1">
    <citation type="journal article" date="2019" name="Int. J. Syst. Evol. Microbiol.">
        <title>The Global Catalogue of Microorganisms (GCM) 10K type strain sequencing project: providing services to taxonomists for standard genome sequencing and annotation.</title>
        <authorList>
            <consortium name="The Broad Institute Genomics Platform"/>
            <consortium name="The Broad Institute Genome Sequencing Center for Infectious Disease"/>
            <person name="Wu L."/>
            <person name="Ma J."/>
        </authorList>
    </citation>
    <scope>NUCLEOTIDE SEQUENCE [LARGE SCALE GENOMIC DNA]</scope>
    <source>
        <strain evidence="3">CGMCC 1.18578</strain>
    </source>
</reference>
<dbReference type="Gene3D" id="3.10.180.10">
    <property type="entry name" value="2,3-Dihydroxybiphenyl 1,2-Dioxygenase, domain 1"/>
    <property type="match status" value="1"/>
</dbReference>
<dbReference type="InterPro" id="IPR004360">
    <property type="entry name" value="Glyas_Fos-R_dOase_dom"/>
</dbReference>
<accession>A0ABW0R047</accession>
<dbReference type="InterPro" id="IPR029068">
    <property type="entry name" value="Glyas_Bleomycin-R_OHBP_Dase"/>
</dbReference>
<dbReference type="PANTHER" id="PTHR33990:SF1">
    <property type="entry name" value="PROTEIN YJDN"/>
    <property type="match status" value="1"/>
</dbReference>
<comment type="caution">
    <text evidence="2">The sequence shown here is derived from an EMBL/GenBank/DDBJ whole genome shotgun (WGS) entry which is preliminary data.</text>
</comment>
<organism evidence="2 3">
    <name type="scientific">Cohnella yongneupensis</name>
    <dbReference type="NCBI Taxonomy" id="425006"/>
    <lineage>
        <taxon>Bacteria</taxon>
        <taxon>Bacillati</taxon>
        <taxon>Bacillota</taxon>
        <taxon>Bacilli</taxon>
        <taxon>Bacillales</taxon>
        <taxon>Paenibacillaceae</taxon>
        <taxon>Cohnella</taxon>
    </lineage>
</organism>
<protein>
    <submittedName>
        <fullName evidence="2">VOC family protein</fullName>
    </submittedName>
</protein>
<dbReference type="Proteomes" id="UP001596108">
    <property type="component" value="Unassembled WGS sequence"/>
</dbReference>
<dbReference type="PANTHER" id="PTHR33990">
    <property type="entry name" value="PROTEIN YJDN-RELATED"/>
    <property type="match status" value="1"/>
</dbReference>
<dbReference type="InterPro" id="IPR028973">
    <property type="entry name" value="PhnB-like"/>
</dbReference>
<name>A0ABW0R047_9BACL</name>
<evidence type="ECO:0000259" key="1">
    <source>
        <dbReference type="Pfam" id="PF00903"/>
    </source>
</evidence>
<dbReference type="RefSeq" id="WP_378112403.1">
    <property type="nucleotide sequence ID" value="NZ_JBHSNC010000042.1"/>
</dbReference>
<sequence>MSIRLTPYAIMNGNSKEAIKYYQDVLGAELLVMQTYGELPGDGGTIPEAAKNIVAHAMLKIGESNFVISDAFPGEPYIQGNNITIIIGIDGIDQTKVIFEKLSSDGGQVVMPLMETFFTPAYGKVTDKFGVNFQIICEKK</sequence>
<feature type="domain" description="Glyoxalase/fosfomycin resistance/dioxygenase" evidence="1">
    <location>
        <begin position="6"/>
        <end position="135"/>
    </location>
</feature>